<evidence type="ECO:0000256" key="1">
    <source>
        <dbReference type="SAM" id="Phobius"/>
    </source>
</evidence>
<evidence type="ECO:0000313" key="2">
    <source>
        <dbReference type="EMBL" id="AEI95408.1"/>
    </source>
</evidence>
<sequence>MQLHQTAGHTLSIYIVPKPAVAEQGRVRYLTGMKLIRQTPDELLLLHRPIFLCIALAAGALLALGAGVWNILQGEWLKAVIALLATAGLVAPALWFGAERVQIAFSRISGTCTIDTHRLSGVQHEVFRLGQIDAAIVETHKGQGDTAGSHRVALTFTAGGDENRRPLTTGYAGGTRAKDIAARINGWLDAARTPESKT</sequence>
<dbReference type="eggNOG" id="ENOG5032QM7">
    <property type="taxonomic scope" value="Bacteria"/>
</dbReference>
<gene>
    <name evidence="2" type="ordered locus">RLO149_c034670</name>
</gene>
<proteinExistence type="predicted"/>
<keyword evidence="1" id="KW-1133">Transmembrane helix</keyword>
<dbReference type="Proteomes" id="UP000001353">
    <property type="component" value="Chromosome"/>
</dbReference>
<dbReference type="KEGG" id="rli:RLO149_c034670"/>
<keyword evidence="3" id="KW-1185">Reference proteome</keyword>
<dbReference type="STRING" id="391595.RLO149_c034670"/>
<dbReference type="RefSeq" id="WP_013963301.1">
    <property type="nucleotide sequence ID" value="NC_015730.1"/>
</dbReference>
<dbReference type="HOGENOM" id="CLU_1407813_0_0_5"/>
<evidence type="ECO:0008006" key="4">
    <source>
        <dbReference type="Google" id="ProtNLM"/>
    </source>
</evidence>
<accession>F7ZA61</accession>
<organism evidence="2 3">
    <name type="scientific">Roseobacter litoralis (strain ATCC 49566 / DSM 6996 / JCM 21268 / NBRC 15278 / OCh 149)</name>
    <dbReference type="NCBI Taxonomy" id="391595"/>
    <lineage>
        <taxon>Bacteria</taxon>
        <taxon>Pseudomonadati</taxon>
        <taxon>Pseudomonadota</taxon>
        <taxon>Alphaproteobacteria</taxon>
        <taxon>Rhodobacterales</taxon>
        <taxon>Roseobacteraceae</taxon>
        <taxon>Roseobacter</taxon>
    </lineage>
</organism>
<keyword evidence="1" id="KW-0472">Membrane</keyword>
<dbReference type="EMBL" id="CP002623">
    <property type="protein sequence ID" value="AEI95408.1"/>
    <property type="molecule type" value="Genomic_DNA"/>
</dbReference>
<name>F7ZA61_ROSLO</name>
<reference evidence="2 3" key="1">
    <citation type="journal article" date="2011" name="BMC Genomics">
        <title>Comparative genome analysis and genome-guided physiological analysis of Roseobacter litoralis.</title>
        <authorList>
            <person name="Kalhoefer D."/>
            <person name="Thole S."/>
            <person name="Voget S."/>
            <person name="Lehmann R."/>
            <person name="Liesegang H."/>
            <person name="Wollher A."/>
            <person name="Daniel R."/>
            <person name="Simon M."/>
            <person name="Brinkhoff T."/>
        </authorList>
    </citation>
    <scope>NUCLEOTIDE SEQUENCE [LARGE SCALE GENOMIC DNA]</scope>
    <source>
        <strain evidence="3">ATCC 49566 / DSM 6996 / JCM 21268 / NBRC 15278 / OCh 149</strain>
    </source>
</reference>
<dbReference type="AlphaFoldDB" id="F7ZA61"/>
<feature type="transmembrane region" description="Helical" evidence="1">
    <location>
        <begin position="49"/>
        <end position="72"/>
    </location>
</feature>
<keyword evidence="1" id="KW-0812">Transmembrane</keyword>
<feature type="transmembrane region" description="Helical" evidence="1">
    <location>
        <begin position="79"/>
        <end position="98"/>
    </location>
</feature>
<evidence type="ECO:0000313" key="3">
    <source>
        <dbReference type="Proteomes" id="UP000001353"/>
    </source>
</evidence>
<protein>
    <recommendedName>
        <fullName evidence="4">DUF304 domain-containing protein</fullName>
    </recommendedName>
</protein>